<feature type="region of interest" description="Disordered" evidence="1">
    <location>
        <begin position="32"/>
        <end position="72"/>
    </location>
</feature>
<evidence type="ECO:0000256" key="1">
    <source>
        <dbReference type="SAM" id="MobiDB-lite"/>
    </source>
</evidence>
<sequence>MTESTSHVEQQIQARIAAAKIRVQAAKKRRDDLAAARRRGLAHRHAQKLRNQAEARWKREEQEAEQDGPAAP</sequence>
<feature type="compositionally biased region" description="Basic residues" evidence="1">
    <location>
        <begin position="36"/>
        <end position="48"/>
    </location>
</feature>
<evidence type="ECO:0000313" key="3">
    <source>
        <dbReference type="Proteomes" id="UP001501474"/>
    </source>
</evidence>
<reference evidence="2 3" key="1">
    <citation type="journal article" date="2019" name="Int. J. Syst. Evol. Microbiol.">
        <title>The Global Catalogue of Microorganisms (GCM) 10K type strain sequencing project: providing services to taxonomists for standard genome sequencing and annotation.</title>
        <authorList>
            <consortium name="The Broad Institute Genomics Platform"/>
            <consortium name="The Broad Institute Genome Sequencing Center for Infectious Disease"/>
            <person name="Wu L."/>
            <person name="Ma J."/>
        </authorList>
    </citation>
    <scope>NUCLEOTIDE SEQUENCE [LARGE SCALE GENOMIC DNA]</scope>
    <source>
        <strain evidence="2 3">JCM 3053</strain>
    </source>
</reference>
<evidence type="ECO:0000313" key="2">
    <source>
        <dbReference type="EMBL" id="GAA2218844.1"/>
    </source>
</evidence>
<protein>
    <submittedName>
        <fullName evidence="2">Uncharacterized protein</fullName>
    </submittedName>
</protein>
<dbReference type="Proteomes" id="UP001501474">
    <property type="component" value="Unassembled WGS sequence"/>
</dbReference>
<comment type="caution">
    <text evidence="2">The sequence shown here is derived from an EMBL/GenBank/DDBJ whole genome shotgun (WGS) entry which is preliminary data.</text>
</comment>
<keyword evidence="3" id="KW-1185">Reference proteome</keyword>
<accession>A0ABN3D455</accession>
<dbReference type="RefSeq" id="WP_234846092.1">
    <property type="nucleotide sequence ID" value="NZ_BAAART010000009.1"/>
</dbReference>
<proteinExistence type="predicted"/>
<name>A0ABN3D455_9ACTN</name>
<organism evidence="2 3">
    <name type="scientific">Streptomyces indiaensis</name>
    <dbReference type="NCBI Taxonomy" id="284033"/>
    <lineage>
        <taxon>Bacteria</taxon>
        <taxon>Bacillati</taxon>
        <taxon>Actinomycetota</taxon>
        <taxon>Actinomycetes</taxon>
        <taxon>Kitasatosporales</taxon>
        <taxon>Streptomycetaceae</taxon>
        <taxon>Streptomyces</taxon>
    </lineage>
</organism>
<feature type="compositionally biased region" description="Basic and acidic residues" evidence="1">
    <location>
        <begin position="51"/>
        <end position="61"/>
    </location>
</feature>
<dbReference type="EMBL" id="BAAART010000009">
    <property type="protein sequence ID" value="GAA2218844.1"/>
    <property type="molecule type" value="Genomic_DNA"/>
</dbReference>
<gene>
    <name evidence="2" type="ORF">GCM10010104_04670</name>
</gene>